<dbReference type="Proteomes" id="UP000287756">
    <property type="component" value="Chromosome"/>
</dbReference>
<name>A0A410MBU5_9BACI</name>
<dbReference type="PROSITE" id="PS51186">
    <property type="entry name" value="GNAT"/>
    <property type="match status" value="1"/>
</dbReference>
<dbReference type="GO" id="GO:0016747">
    <property type="term" value="F:acyltransferase activity, transferring groups other than amino-acyl groups"/>
    <property type="evidence" value="ECO:0007669"/>
    <property type="project" value="InterPro"/>
</dbReference>
<dbReference type="AlphaFoldDB" id="A0A410MBU5"/>
<keyword evidence="2" id="KW-0808">Transferase</keyword>
<dbReference type="InterPro" id="IPR020036">
    <property type="entry name" value="PseH"/>
</dbReference>
<reference evidence="2 3" key="1">
    <citation type="submission" date="2018-01" db="EMBL/GenBank/DDBJ databases">
        <title>The whole genome sequencing and assembly of Halobacillus litoralis ERB031 strain.</title>
        <authorList>
            <person name="Lee S.-J."/>
            <person name="Park M.-K."/>
            <person name="Kim J.-Y."/>
            <person name="Lee Y.-J."/>
            <person name="Yi H."/>
            <person name="Bahn Y.-S."/>
            <person name="Kim J.F."/>
            <person name="Lee D.-W."/>
        </authorList>
    </citation>
    <scope>NUCLEOTIDE SEQUENCE [LARGE SCALE GENOMIC DNA]</scope>
    <source>
        <strain evidence="2 3">ERB 031</strain>
    </source>
</reference>
<feature type="domain" description="N-acetyltransferase" evidence="1">
    <location>
        <begin position="4"/>
        <end position="164"/>
    </location>
</feature>
<dbReference type="OrthoDB" id="9795206at2"/>
<organism evidence="2 3">
    <name type="scientific">Halobacillus litoralis</name>
    <dbReference type="NCBI Taxonomy" id="45668"/>
    <lineage>
        <taxon>Bacteria</taxon>
        <taxon>Bacillati</taxon>
        <taxon>Bacillota</taxon>
        <taxon>Bacilli</taxon>
        <taxon>Bacillales</taxon>
        <taxon>Bacillaceae</taxon>
        <taxon>Halobacillus</taxon>
    </lineage>
</organism>
<dbReference type="KEGG" id="hli:HLI_07885"/>
<sequence>MTDFLLRDMEVSDLKLVWKWRNREEIRKNMYNDQPIPWLDHVDWFDREKKNPLSYTKLFLGEGRPLGVVRFTDIDLEHHTCYWGFYIGEKDTPKGSGTMMGRLALDFIFSEVDVRKVCAEVLGFNKISVRFHEKLGFLEEGRLKEQIRRGDDFIDVIPMGLFYNRWKMIRKALGGMDNGHQGAK</sequence>
<proteinExistence type="predicted"/>
<dbReference type="SUPFAM" id="SSF55729">
    <property type="entry name" value="Acyl-CoA N-acyltransferases (Nat)"/>
    <property type="match status" value="1"/>
</dbReference>
<accession>A0A410MBU5</accession>
<dbReference type="NCBIfam" id="TIGR03585">
    <property type="entry name" value="PseH"/>
    <property type="match status" value="1"/>
</dbReference>
<dbReference type="InterPro" id="IPR000182">
    <property type="entry name" value="GNAT_dom"/>
</dbReference>
<evidence type="ECO:0000313" key="2">
    <source>
        <dbReference type="EMBL" id="QAS52153.1"/>
    </source>
</evidence>
<evidence type="ECO:0000259" key="1">
    <source>
        <dbReference type="PROSITE" id="PS51186"/>
    </source>
</evidence>
<dbReference type="RefSeq" id="WP_128524446.1">
    <property type="nucleotide sequence ID" value="NZ_CANLVY010000002.1"/>
</dbReference>
<gene>
    <name evidence="2" type="primary">pseH</name>
    <name evidence="2" type="ORF">HLI_07885</name>
</gene>
<dbReference type="PANTHER" id="PTHR43415:SF3">
    <property type="entry name" value="GNAT-FAMILY ACETYLTRANSFERASE"/>
    <property type="match status" value="1"/>
</dbReference>
<dbReference type="EMBL" id="CP026118">
    <property type="protein sequence ID" value="QAS52153.1"/>
    <property type="molecule type" value="Genomic_DNA"/>
</dbReference>
<dbReference type="Pfam" id="PF13302">
    <property type="entry name" value="Acetyltransf_3"/>
    <property type="match status" value="1"/>
</dbReference>
<dbReference type="InterPro" id="IPR016181">
    <property type="entry name" value="Acyl_CoA_acyltransferase"/>
</dbReference>
<evidence type="ECO:0000313" key="3">
    <source>
        <dbReference type="Proteomes" id="UP000287756"/>
    </source>
</evidence>
<dbReference type="Gene3D" id="3.40.630.30">
    <property type="match status" value="1"/>
</dbReference>
<protein>
    <submittedName>
        <fullName evidence="2">UDP-4-amino-4, 6-dideoxy-N-acetyl-beta-L-altrosamine N-acetyltransferase</fullName>
    </submittedName>
</protein>
<dbReference type="PANTHER" id="PTHR43415">
    <property type="entry name" value="SPERMIDINE N(1)-ACETYLTRANSFERASE"/>
    <property type="match status" value="1"/>
</dbReference>